<evidence type="ECO:0000256" key="1">
    <source>
        <dbReference type="SAM" id="MobiDB-lite"/>
    </source>
</evidence>
<evidence type="ECO:0000313" key="3">
    <source>
        <dbReference type="Proteomes" id="UP000606786"/>
    </source>
</evidence>
<feature type="region of interest" description="Disordered" evidence="1">
    <location>
        <begin position="1"/>
        <end position="21"/>
    </location>
</feature>
<proteinExistence type="predicted"/>
<evidence type="ECO:0000313" key="2">
    <source>
        <dbReference type="EMBL" id="CAD6999602.1"/>
    </source>
</evidence>
<dbReference type="Proteomes" id="UP000606786">
    <property type="component" value="Unassembled WGS sequence"/>
</dbReference>
<reference evidence="2" key="1">
    <citation type="submission" date="2020-11" db="EMBL/GenBank/DDBJ databases">
        <authorList>
            <person name="Whitehead M."/>
        </authorList>
    </citation>
    <scope>NUCLEOTIDE SEQUENCE</scope>
    <source>
        <strain evidence="2">EGII</strain>
    </source>
</reference>
<dbReference type="AlphaFoldDB" id="A0A811UK69"/>
<organism evidence="2 3">
    <name type="scientific">Ceratitis capitata</name>
    <name type="common">Mediterranean fruit fly</name>
    <name type="synonym">Tephritis capitata</name>
    <dbReference type="NCBI Taxonomy" id="7213"/>
    <lineage>
        <taxon>Eukaryota</taxon>
        <taxon>Metazoa</taxon>
        <taxon>Ecdysozoa</taxon>
        <taxon>Arthropoda</taxon>
        <taxon>Hexapoda</taxon>
        <taxon>Insecta</taxon>
        <taxon>Pterygota</taxon>
        <taxon>Neoptera</taxon>
        <taxon>Endopterygota</taxon>
        <taxon>Diptera</taxon>
        <taxon>Brachycera</taxon>
        <taxon>Muscomorpha</taxon>
        <taxon>Tephritoidea</taxon>
        <taxon>Tephritidae</taxon>
        <taxon>Ceratitis</taxon>
        <taxon>Ceratitis</taxon>
    </lineage>
</organism>
<sequence length="122" mass="13327">MTSPRASMTTPQQSNASVEREGKQAITITIAQLLPTRHATRLSGKATTVQATAKRLFNSRKYEIAFRSVEADKRLARKRIVVDIKATAPIINGNMQLIATTTGCLKTRSSNAVLAPFESLNK</sequence>
<feature type="compositionally biased region" description="Polar residues" evidence="1">
    <location>
        <begin position="1"/>
        <end position="17"/>
    </location>
</feature>
<dbReference type="EMBL" id="CAJHJT010000012">
    <property type="protein sequence ID" value="CAD6999602.1"/>
    <property type="molecule type" value="Genomic_DNA"/>
</dbReference>
<accession>A0A811UK69</accession>
<name>A0A811UK69_CERCA</name>
<keyword evidence="3" id="KW-1185">Reference proteome</keyword>
<gene>
    <name evidence="2" type="ORF">CCAP1982_LOCUS8125</name>
</gene>
<protein>
    <submittedName>
        <fullName evidence="2">(Mediterranean fruit fly) hypothetical protein</fullName>
    </submittedName>
</protein>
<comment type="caution">
    <text evidence="2">The sequence shown here is derived from an EMBL/GenBank/DDBJ whole genome shotgun (WGS) entry which is preliminary data.</text>
</comment>